<evidence type="ECO:0000259" key="1">
    <source>
        <dbReference type="Pfam" id="PF07460"/>
    </source>
</evidence>
<keyword evidence="3" id="KW-1185">Reference proteome</keyword>
<sequence length="65" mass="7582">MVGKKPLESRFFRSGSCSWAFFSSMFTWKTPSARSMEVNSKFSRINSGNRNWMMGKKLSKTTRFD</sequence>
<dbReference type="AlphaFoldDB" id="A0A327NT08"/>
<accession>A0A327NT08</accession>
<protein>
    <recommendedName>
        <fullName evidence="1">Nuclease associated modular domain-containing protein</fullName>
    </recommendedName>
</protein>
<dbReference type="Pfam" id="PF07460">
    <property type="entry name" value="NUMOD3"/>
    <property type="match status" value="1"/>
</dbReference>
<proteinExistence type="predicted"/>
<dbReference type="EMBL" id="QLII01000001">
    <property type="protein sequence ID" value="RAI77855.1"/>
    <property type="molecule type" value="Genomic_DNA"/>
</dbReference>
<evidence type="ECO:0000313" key="3">
    <source>
        <dbReference type="Proteomes" id="UP000249016"/>
    </source>
</evidence>
<dbReference type="Proteomes" id="UP000249016">
    <property type="component" value="Unassembled WGS sequence"/>
</dbReference>
<name>A0A327NT08_9BACT</name>
<organism evidence="2 3">
    <name type="scientific">Spirosoma telluris</name>
    <dbReference type="NCBI Taxonomy" id="2183553"/>
    <lineage>
        <taxon>Bacteria</taxon>
        <taxon>Pseudomonadati</taxon>
        <taxon>Bacteroidota</taxon>
        <taxon>Cytophagia</taxon>
        <taxon>Cytophagales</taxon>
        <taxon>Cytophagaceae</taxon>
        <taxon>Spirosoma</taxon>
    </lineage>
</organism>
<gene>
    <name evidence="2" type="ORF">HMF3257_33735</name>
</gene>
<comment type="caution">
    <text evidence="2">The sequence shown here is derived from an EMBL/GenBank/DDBJ whole genome shotgun (WGS) entry which is preliminary data.</text>
</comment>
<reference evidence="2 3" key="1">
    <citation type="submission" date="2018-06" db="EMBL/GenBank/DDBJ databases">
        <title>Spirosoma sp. HMF3257 Genome sequencing and assembly.</title>
        <authorList>
            <person name="Kang H."/>
            <person name="Cha I."/>
            <person name="Kim H."/>
            <person name="Kang J."/>
            <person name="Joh K."/>
        </authorList>
    </citation>
    <scope>NUCLEOTIDE SEQUENCE [LARGE SCALE GENOMIC DNA]</scope>
    <source>
        <strain evidence="2 3">HMF3257</strain>
    </source>
</reference>
<evidence type="ECO:0000313" key="2">
    <source>
        <dbReference type="EMBL" id="RAI77855.1"/>
    </source>
</evidence>
<dbReference type="GO" id="GO:0003677">
    <property type="term" value="F:DNA binding"/>
    <property type="evidence" value="ECO:0007669"/>
    <property type="project" value="InterPro"/>
</dbReference>
<dbReference type="InterPro" id="IPR003611">
    <property type="entry name" value="NUMOD3"/>
</dbReference>
<feature type="domain" description="Nuclease associated modular" evidence="1">
    <location>
        <begin position="35"/>
        <end position="63"/>
    </location>
</feature>